<dbReference type="PANTHER" id="PTHR12677">
    <property type="entry name" value="GOLGI APPARATUS MEMBRANE PROTEIN TVP38-RELATED"/>
    <property type="match status" value="1"/>
</dbReference>
<evidence type="ECO:0000259" key="8">
    <source>
        <dbReference type="Pfam" id="PF09335"/>
    </source>
</evidence>
<name>A0AAD8YKU5_9STRA</name>
<evidence type="ECO:0000256" key="4">
    <source>
        <dbReference type="ARBA" id="ARBA00022989"/>
    </source>
</evidence>
<gene>
    <name evidence="9" type="ORF">QTG54_001836</name>
</gene>
<feature type="transmembrane region" description="Helical" evidence="7">
    <location>
        <begin position="269"/>
        <end position="288"/>
    </location>
</feature>
<comment type="caution">
    <text evidence="9">The sequence shown here is derived from an EMBL/GenBank/DDBJ whole genome shotgun (WGS) entry which is preliminary data.</text>
</comment>
<keyword evidence="10" id="KW-1185">Reference proteome</keyword>
<evidence type="ECO:0000256" key="6">
    <source>
        <dbReference type="SAM" id="MobiDB-lite"/>
    </source>
</evidence>
<evidence type="ECO:0000256" key="2">
    <source>
        <dbReference type="ARBA" id="ARBA00022475"/>
    </source>
</evidence>
<accession>A0AAD8YKU5</accession>
<keyword evidence="3 7" id="KW-0812">Transmembrane</keyword>
<keyword evidence="4 7" id="KW-1133">Transmembrane helix</keyword>
<feature type="compositionally biased region" description="Low complexity" evidence="6">
    <location>
        <begin position="23"/>
        <end position="35"/>
    </location>
</feature>
<reference evidence="9" key="1">
    <citation type="submission" date="2023-06" db="EMBL/GenBank/DDBJ databases">
        <title>Survivors Of The Sea: Transcriptome response of Skeletonema marinoi to long-term dormancy.</title>
        <authorList>
            <person name="Pinder M.I.M."/>
            <person name="Kourtchenko O."/>
            <person name="Robertson E.K."/>
            <person name="Larsson T."/>
            <person name="Maumus F."/>
            <person name="Osuna-Cruz C.M."/>
            <person name="Vancaester E."/>
            <person name="Stenow R."/>
            <person name="Vandepoele K."/>
            <person name="Ploug H."/>
            <person name="Bruchert V."/>
            <person name="Godhe A."/>
            <person name="Topel M."/>
        </authorList>
    </citation>
    <scope>NUCLEOTIDE SEQUENCE</scope>
    <source>
        <strain evidence="9">R05AC</strain>
    </source>
</reference>
<evidence type="ECO:0000256" key="7">
    <source>
        <dbReference type="SAM" id="Phobius"/>
    </source>
</evidence>
<feature type="region of interest" description="Disordered" evidence="6">
    <location>
        <begin position="1"/>
        <end position="35"/>
    </location>
</feature>
<comment type="subcellular location">
    <subcellularLocation>
        <location evidence="1">Cell membrane</location>
        <topology evidence="1">Multi-pass membrane protein</topology>
    </subcellularLocation>
</comment>
<organism evidence="9 10">
    <name type="scientific">Skeletonema marinoi</name>
    <dbReference type="NCBI Taxonomy" id="267567"/>
    <lineage>
        <taxon>Eukaryota</taxon>
        <taxon>Sar</taxon>
        <taxon>Stramenopiles</taxon>
        <taxon>Ochrophyta</taxon>
        <taxon>Bacillariophyta</taxon>
        <taxon>Coscinodiscophyceae</taxon>
        <taxon>Thalassiosirophycidae</taxon>
        <taxon>Thalassiosirales</taxon>
        <taxon>Skeletonemataceae</taxon>
        <taxon>Skeletonema</taxon>
        <taxon>Skeletonema marinoi-dohrnii complex</taxon>
    </lineage>
</organism>
<evidence type="ECO:0000256" key="3">
    <source>
        <dbReference type="ARBA" id="ARBA00022692"/>
    </source>
</evidence>
<dbReference type="InterPro" id="IPR015414">
    <property type="entry name" value="TMEM64"/>
</dbReference>
<evidence type="ECO:0000313" key="9">
    <source>
        <dbReference type="EMBL" id="KAK1747873.1"/>
    </source>
</evidence>
<evidence type="ECO:0000313" key="10">
    <source>
        <dbReference type="Proteomes" id="UP001224775"/>
    </source>
</evidence>
<feature type="compositionally biased region" description="Basic residues" evidence="6">
    <location>
        <begin position="1"/>
        <end position="13"/>
    </location>
</feature>
<dbReference type="Proteomes" id="UP001224775">
    <property type="component" value="Unassembled WGS sequence"/>
</dbReference>
<dbReference type="Pfam" id="PF09335">
    <property type="entry name" value="VTT_dom"/>
    <property type="match status" value="1"/>
</dbReference>
<feature type="region of interest" description="Disordered" evidence="6">
    <location>
        <begin position="299"/>
        <end position="345"/>
    </location>
</feature>
<dbReference type="GO" id="GO:0005886">
    <property type="term" value="C:plasma membrane"/>
    <property type="evidence" value="ECO:0007669"/>
    <property type="project" value="UniProtKB-SubCell"/>
</dbReference>
<dbReference type="PANTHER" id="PTHR12677:SF59">
    <property type="entry name" value="GOLGI APPARATUS MEMBRANE PROTEIN TVP38-RELATED"/>
    <property type="match status" value="1"/>
</dbReference>
<proteinExistence type="predicted"/>
<feature type="region of interest" description="Disordered" evidence="6">
    <location>
        <begin position="48"/>
        <end position="93"/>
    </location>
</feature>
<keyword evidence="5 7" id="KW-0472">Membrane</keyword>
<dbReference type="InterPro" id="IPR032816">
    <property type="entry name" value="VTT_dom"/>
</dbReference>
<evidence type="ECO:0000256" key="1">
    <source>
        <dbReference type="ARBA" id="ARBA00004651"/>
    </source>
</evidence>
<evidence type="ECO:0000256" key="5">
    <source>
        <dbReference type="ARBA" id="ARBA00023136"/>
    </source>
</evidence>
<feature type="transmembrane region" description="Helical" evidence="7">
    <location>
        <begin position="217"/>
        <end position="237"/>
    </location>
</feature>
<dbReference type="AlphaFoldDB" id="A0AAD8YKU5"/>
<dbReference type="EMBL" id="JATAAI010000002">
    <property type="protein sequence ID" value="KAK1747873.1"/>
    <property type="molecule type" value="Genomic_DNA"/>
</dbReference>
<sequence>MERNGAGKRRSRRASTASHQGESNTLSSGNSSSGIDSFLQRLDDIDLSHRKKSDRTSAPSSALDNHRDVESSSSSSAQINNDHDDDKKSTTVAENPGNGAAAFVLVYGTCVVLLLPGTPLTLGGGYVYKVTYGLAGGVTISQCSVGRIIDWIMYMLRFGEVHYERSSEKVGKEYPLFDSIDIAVSDNGFKIMCLLYLTPILPLGPVAYTCGTTSMPLVTFAAAKIGAAPLTLLYAFIGASTDTFFGSSSAEAGSTNKKMGMDEETHKKMVLFGLVLSVLSMSLVSHVVKKELYKIFDKQKKDKQDKEDDPSDSMMNGHEPQLEMTSRNETLQRRQRGHDHDEEKG</sequence>
<protein>
    <submittedName>
        <fullName evidence="9">SNARE associated Golgi protein</fullName>
    </submittedName>
</protein>
<feature type="domain" description="VTT" evidence="8">
    <location>
        <begin position="115"/>
        <end position="239"/>
    </location>
</feature>
<keyword evidence="2" id="KW-1003">Cell membrane</keyword>